<dbReference type="OrthoDB" id="69550at2759"/>
<accession>A0A1B2JIR6</accession>
<dbReference type="Pfam" id="PF14615">
    <property type="entry name" value="Rsa3"/>
    <property type="match status" value="1"/>
</dbReference>
<name>A0A1B2JIR6_PICPA</name>
<proteinExistence type="predicted"/>
<keyword evidence="4" id="KW-1185">Reference proteome</keyword>
<feature type="domain" description="Ribosome-assembly protein 3 C-terminal" evidence="2">
    <location>
        <begin position="126"/>
        <end position="170"/>
    </location>
</feature>
<organism evidence="3 4">
    <name type="scientific">Komagataella pastoris</name>
    <name type="common">Yeast</name>
    <name type="synonym">Pichia pastoris</name>
    <dbReference type="NCBI Taxonomy" id="4922"/>
    <lineage>
        <taxon>Eukaryota</taxon>
        <taxon>Fungi</taxon>
        <taxon>Dikarya</taxon>
        <taxon>Ascomycota</taxon>
        <taxon>Saccharomycotina</taxon>
        <taxon>Pichiomycetes</taxon>
        <taxon>Pichiales</taxon>
        <taxon>Pichiaceae</taxon>
        <taxon>Komagataella</taxon>
    </lineage>
</organism>
<evidence type="ECO:0000256" key="1">
    <source>
        <dbReference type="SAM" id="MobiDB-lite"/>
    </source>
</evidence>
<evidence type="ECO:0000313" key="4">
    <source>
        <dbReference type="Proteomes" id="UP000094565"/>
    </source>
</evidence>
<dbReference type="Proteomes" id="UP000094565">
    <property type="component" value="Chromosome 4"/>
</dbReference>
<sequence>MGSKLSDSGTRKSKSVSSRRRKKRRTEVESDSSSSSSSSSSSESENENENEKGQKEPLNQPKLDEQVELYDVKMEDADSKENKALKDASTLDILNSLGFVTDKNIDFEAKLETNEKLNTYREELLDKYLNLQLRQYGNEINQLQESDDFHTQKSLVLIAKLLKEHGELFNDEALKGILGE</sequence>
<gene>
    <name evidence="3" type="ORF">ATY40_BA7504784</name>
</gene>
<dbReference type="EMBL" id="CP014587">
    <property type="protein sequence ID" value="ANZ77930.1"/>
    <property type="molecule type" value="Genomic_DNA"/>
</dbReference>
<feature type="compositionally biased region" description="Low complexity" evidence="1">
    <location>
        <begin position="31"/>
        <end position="43"/>
    </location>
</feature>
<evidence type="ECO:0000259" key="2">
    <source>
        <dbReference type="Pfam" id="PF14615"/>
    </source>
</evidence>
<feature type="compositionally biased region" description="Basic residues" evidence="1">
    <location>
        <begin position="11"/>
        <end position="25"/>
    </location>
</feature>
<protein>
    <submittedName>
        <fullName evidence="3">BA75_04784T0</fullName>
    </submittedName>
</protein>
<reference evidence="3 4" key="1">
    <citation type="submission" date="2016-02" db="EMBL/GenBank/DDBJ databases">
        <title>Comparative genomic and transcriptomic foundation for Pichia pastoris.</title>
        <authorList>
            <person name="Love K.R."/>
            <person name="Shah K.A."/>
            <person name="Whittaker C.A."/>
            <person name="Wu J."/>
            <person name="Bartlett M.C."/>
            <person name="Ma D."/>
            <person name="Leeson R.L."/>
            <person name="Priest M."/>
            <person name="Young S.K."/>
            <person name="Love J.C."/>
        </authorList>
    </citation>
    <scope>NUCLEOTIDE SEQUENCE [LARGE SCALE GENOMIC DNA]</scope>
    <source>
        <strain evidence="3 4">ATCC 28485</strain>
    </source>
</reference>
<dbReference type="AlphaFoldDB" id="A0A1B2JIR6"/>
<feature type="region of interest" description="Disordered" evidence="1">
    <location>
        <begin position="1"/>
        <end position="65"/>
    </location>
</feature>
<dbReference type="InterPro" id="IPR028217">
    <property type="entry name" value="Rsa3_C"/>
</dbReference>
<evidence type="ECO:0000313" key="3">
    <source>
        <dbReference type="EMBL" id="ANZ77930.1"/>
    </source>
</evidence>